<dbReference type="GO" id="GO:0003677">
    <property type="term" value="F:DNA binding"/>
    <property type="evidence" value="ECO:0007669"/>
    <property type="project" value="InterPro"/>
</dbReference>
<dbReference type="SMART" id="SM00448">
    <property type="entry name" value="REC"/>
    <property type="match status" value="1"/>
</dbReference>
<evidence type="ECO:0000259" key="3">
    <source>
        <dbReference type="PROSITE" id="PS50930"/>
    </source>
</evidence>
<dbReference type="OrthoDB" id="236568at2"/>
<proteinExistence type="predicted"/>
<dbReference type="PROSITE" id="PS50110">
    <property type="entry name" value="RESPONSE_REGULATORY"/>
    <property type="match status" value="1"/>
</dbReference>
<dbReference type="InterPro" id="IPR046947">
    <property type="entry name" value="LytR-like"/>
</dbReference>
<keyword evidence="1" id="KW-0597">Phosphoprotein</keyword>
<dbReference type="InterPro" id="IPR007492">
    <property type="entry name" value="LytTR_DNA-bd_dom"/>
</dbReference>
<dbReference type="PANTHER" id="PTHR37299">
    <property type="entry name" value="TRANSCRIPTIONAL REGULATOR-RELATED"/>
    <property type="match status" value="1"/>
</dbReference>
<dbReference type="STRING" id="1393034.HMPREF3192_00322"/>
<keyword evidence="5" id="KW-1185">Reference proteome</keyword>
<dbReference type="SUPFAM" id="SSF52172">
    <property type="entry name" value="CheY-like"/>
    <property type="match status" value="1"/>
</dbReference>
<dbReference type="PROSITE" id="PS50930">
    <property type="entry name" value="HTH_LYTTR"/>
    <property type="match status" value="1"/>
</dbReference>
<dbReference type="AlphaFoldDB" id="A0A133XWB1"/>
<accession>A0A133XWB1</accession>
<dbReference type="Gene3D" id="2.40.50.1020">
    <property type="entry name" value="LytTr DNA-binding domain"/>
    <property type="match status" value="1"/>
</dbReference>
<gene>
    <name evidence="4" type="ORF">HMPREF3192_00322</name>
</gene>
<organism evidence="4 5">
    <name type="scientific">Atopobium deltae</name>
    <dbReference type="NCBI Taxonomy" id="1393034"/>
    <lineage>
        <taxon>Bacteria</taxon>
        <taxon>Bacillati</taxon>
        <taxon>Actinomycetota</taxon>
        <taxon>Coriobacteriia</taxon>
        <taxon>Coriobacteriales</taxon>
        <taxon>Atopobiaceae</taxon>
        <taxon>Atopobium</taxon>
    </lineage>
</organism>
<dbReference type="RefSeq" id="WP_066304714.1">
    <property type="nucleotide sequence ID" value="NZ_KQ959486.1"/>
</dbReference>
<protein>
    <submittedName>
        <fullName evidence="4">Response regulator receiver domain protein</fullName>
    </submittedName>
</protein>
<name>A0A133XWB1_9ACTN</name>
<feature type="domain" description="HTH LytTR-type" evidence="3">
    <location>
        <begin position="145"/>
        <end position="240"/>
    </location>
</feature>
<evidence type="ECO:0000256" key="1">
    <source>
        <dbReference type="PROSITE-ProRule" id="PRU00169"/>
    </source>
</evidence>
<dbReference type="GO" id="GO:0000156">
    <property type="term" value="F:phosphorelay response regulator activity"/>
    <property type="evidence" value="ECO:0007669"/>
    <property type="project" value="InterPro"/>
</dbReference>
<feature type="modified residue" description="4-aspartylphosphate" evidence="1">
    <location>
        <position position="56"/>
    </location>
</feature>
<dbReference type="Pfam" id="PF00072">
    <property type="entry name" value="Response_reg"/>
    <property type="match status" value="1"/>
</dbReference>
<dbReference type="SMART" id="SM00850">
    <property type="entry name" value="LytTR"/>
    <property type="match status" value="1"/>
</dbReference>
<dbReference type="InterPro" id="IPR001789">
    <property type="entry name" value="Sig_transdc_resp-reg_receiver"/>
</dbReference>
<reference evidence="5" key="1">
    <citation type="submission" date="2016-01" db="EMBL/GenBank/DDBJ databases">
        <authorList>
            <person name="Mitreva M."/>
            <person name="Pepin K.H."/>
            <person name="Mihindukulasuriya K.A."/>
            <person name="Fulton R."/>
            <person name="Fronick C."/>
            <person name="O'Laughlin M."/>
            <person name="Miner T."/>
            <person name="Herter B."/>
            <person name="Rosa B.A."/>
            <person name="Cordes M."/>
            <person name="Tomlinson C."/>
            <person name="Wollam A."/>
            <person name="Palsikar V.B."/>
            <person name="Mardis E.R."/>
            <person name="Wilson R.K."/>
        </authorList>
    </citation>
    <scope>NUCLEOTIDE SEQUENCE [LARGE SCALE GENOMIC DNA]</scope>
    <source>
        <strain evidence="5">DNF00019</strain>
    </source>
</reference>
<dbReference type="EMBL" id="LSCR01000005">
    <property type="protein sequence ID" value="KXB35245.1"/>
    <property type="molecule type" value="Genomic_DNA"/>
</dbReference>
<dbReference type="PANTHER" id="PTHR37299:SF1">
    <property type="entry name" value="STAGE 0 SPORULATION PROTEIN A HOMOLOG"/>
    <property type="match status" value="1"/>
</dbReference>
<dbReference type="Proteomes" id="UP000070675">
    <property type="component" value="Unassembled WGS sequence"/>
</dbReference>
<dbReference type="Gene3D" id="3.40.50.2300">
    <property type="match status" value="1"/>
</dbReference>
<dbReference type="Pfam" id="PF04397">
    <property type="entry name" value="LytTR"/>
    <property type="match status" value="1"/>
</dbReference>
<evidence type="ECO:0000313" key="4">
    <source>
        <dbReference type="EMBL" id="KXB35245.1"/>
    </source>
</evidence>
<evidence type="ECO:0000313" key="5">
    <source>
        <dbReference type="Proteomes" id="UP000070675"/>
    </source>
</evidence>
<comment type="caution">
    <text evidence="4">The sequence shown here is derived from an EMBL/GenBank/DDBJ whole genome shotgun (WGS) entry which is preliminary data.</text>
</comment>
<dbReference type="PATRIC" id="fig|1393034.3.peg.316"/>
<feature type="domain" description="Response regulatory" evidence="2">
    <location>
        <begin position="5"/>
        <end position="119"/>
    </location>
</feature>
<evidence type="ECO:0000259" key="2">
    <source>
        <dbReference type="PROSITE" id="PS50110"/>
    </source>
</evidence>
<sequence length="245" mass="27805">MSAWKVLSVDDEPPIRAEIRYLLEQDPRVDEVLEAGSVSAAMAAIMEQDIDVVFLDISMPGVSGMKLAEFLQDLNEPPTVVFVTAYSEYAADAYDLDVADYLLKPVELDRVVRALDKVELLKQKHKRVTKRPARIQVDNHGLQSYILVRDICYIEARGDYASIFTKDHEYLIKSTLSALEERLEPEGFMRIHKSFIVNMSQIDTVRSVGHGLLELVLFDDQQVLPVSRRKAMLVKRALGLSDQRL</sequence>
<dbReference type="InterPro" id="IPR011006">
    <property type="entry name" value="CheY-like_superfamily"/>
</dbReference>